<evidence type="ECO:0000256" key="1">
    <source>
        <dbReference type="SAM" id="MobiDB-lite"/>
    </source>
</evidence>
<comment type="caution">
    <text evidence="2">The sequence shown here is derived from an EMBL/GenBank/DDBJ whole genome shotgun (WGS) entry which is preliminary data.</text>
</comment>
<accession>A0A9W9R7Z3</accession>
<protein>
    <submittedName>
        <fullName evidence="2">Uncharacterized protein</fullName>
    </submittedName>
</protein>
<gene>
    <name evidence="2" type="ORF">N7496_012503</name>
</gene>
<name>A0A9W9R7Z3_9EURO</name>
<sequence>MRGILNANNITSFDTSFKRLIFYMALANDHMLCLLARRYAHRNPTAASIMGQIARLELQERQNQRAQGSHPIPSRPTSSASAPSTPSTHQTPPAGRVRTRTTINVNSTWELAYYYAFATPEDVKVAMINVLLQNNITNLHGIFSILRRHSPSGPSILTDITELELEDRENRRLEASGTILKRPVSPIPTPYDIQDNQVNSLAVYHKPYLFP</sequence>
<dbReference type="EMBL" id="JAPZBS010000010">
    <property type="protein sequence ID" value="KAJ5355291.1"/>
    <property type="molecule type" value="Genomic_DNA"/>
</dbReference>
<dbReference type="RefSeq" id="XP_056549314.1">
    <property type="nucleotide sequence ID" value="XM_056705416.1"/>
</dbReference>
<feature type="region of interest" description="Disordered" evidence="1">
    <location>
        <begin position="60"/>
        <end position="101"/>
    </location>
</feature>
<feature type="compositionally biased region" description="Low complexity" evidence="1">
    <location>
        <begin position="75"/>
        <end position="94"/>
    </location>
</feature>
<reference evidence="2" key="2">
    <citation type="journal article" date="2023" name="IMA Fungus">
        <title>Comparative genomic study of the Penicillium genus elucidates a diverse pangenome and 15 lateral gene transfer events.</title>
        <authorList>
            <person name="Petersen C."/>
            <person name="Sorensen T."/>
            <person name="Nielsen M.R."/>
            <person name="Sondergaard T.E."/>
            <person name="Sorensen J.L."/>
            <person name="Fitzpatrick D.A."/>
            <person name="Frisvad J.C."/>
            <person name="Nielsen K.L."/>
        </authorList>
    </citation>
    <scope>NUCLEOTIDE SEQUENCE</scope>
    <source>
        <strain evidence="2">IBT 29864</strain>
    </source>
</reference>
<dbReference type="Proteomes" id="UP001147782">
    <property type="component" value="Unassembled WGS sequence"/>
</dbReference>
<dbReference type="AlphaFoldDB" id="A0A9W9R7Z3"/>
<organism evidence="2 3">
    <name type="scientific">Penicillium cataractarum</name>
    <dbReference type="NCBI Taxonomy" id="2100454"/>
    <lineage>
        <taxon>Eukaryota</taxon>
        <taxon>Fungi</taxon>
        <taxon>Dikarya</taxon>
        <taxon>Ascomycota</taxon>
        <taxon>Pezizomycotina</taxon>
        <taxon>Eurotiomycetes</taxon>
        <taxon>Eurotiomycetidae</taxon>
        <taxon>Eurotiales</taxon>
        <taxon>Aspergillaceae</taxon>
        <taxon>Penicillium</taxon>
    </lineage>
</organism>
<reference evidence="2" key="1">
    <citation type="submission" date="2022-11" db="EMBL/GenBank/DDBJ databases">
        <authorList>
            <person name="Petersen C."/>
        </authorList>
    </citation>
    <scope>NUCLEOTIDE SEQUENCE</scope>
    <source>
        <strain evidence="2">IBT 29864</strain>
    </source>
</reference>
<evidence type="ECO:0000313" key="3">
    <source>
        <dbReference type="Proteomes" id="UP001147782"/>
    </source>
</evidence>
<dbReference type="GeneID" id="81444595"/>
<keyword evidence="3" id="KW-1185">Reference proteome</keyword>
<evidence type="ECO:0000313" key="2">
    <source>
        <dbReference type="EMBL" id="KAJ5355291.1"/>
    </source>
</evidence>
<proteinExistence type="predicted"/>